<gene>
    <name evidence="1" type="ORF">FWK35_00006911</name>
</gene>
<protein>
    <submittedName>
        <fullName evidence="1">Uncharacterized protein</fullName>
    </submittedName>
</protein>
<dbReference type="Proteomes" id="UP000478052">
    <property type="component" value="Unassembled WGS sequence"/>
</dbReference>
<dbReference type="OrthoDB" id="6621833at2759"/>
<dbReference type="AlphaFoldDB" id="A0A6G0ZE41"/>
<proteinExistence type="predicted"/>
<accession>A0A6G0ZE41</accession>
<keyword evidence="2" id="KW-1185">Reference proteome</keyword>
<dbReference type="EMBL" id="VUJU01000681">
    <property type="protein sequence ID" value="KAF0768888.1"/>
    <property type="molecule type" value="Genomic_DNA"/>
</dbReference>
<sequence>MRRKQSIVRGVVTVKHIVTECLKYKQDRQTIGLDTTLDVALGPNTEENAKMLQFLKSTAFKVHVAPPALTLAAVY</sequence>
<name>A0A6G0ZE41_APHCR</name>
<organism evidence="1 2">
    <name type="scientific">Aphis craccivora</name>
    <name type="common">Cowpea aphid</name>
    <dbReference type="NCBI Taxonomy" id="307492"/>
    <lineage>
        <taxon>Eukaryota</taxon>
        <taxon>Metazoa</taxon>
        <taxon>Ecdysozoa</taxon>
        <taxon>Arthropoda</taxon>
        <taxon>Hexapoda</taxon>
        <taxon>Insecta</taxon>
        <taxon>Pterygota</taxon>
        <taxon>Neoptera</taxon>
        <taxon>Paraneoptera</taxon>
        <taxon>Hemiptera</taxon>
        <taxon>Sternorrhyncha</taxon>
        <taxon>Aphidomorpha</taxon>
        <taxon>Aphidoidea</taxon>
        <taxon>Aphididae</taxon>
        <taxon>Aphidini</taxon>
        <taxon>Aphis</taxon>
        <taxon>Aphis</taxon>
    </lineage>
</organism>
<evidence type="ECO:0000313" key="2">
    <source>
        <dbReference type="Proteomes" id="UP000478052"/>
    </source>
</evidence>
<evidence type="ECO:0000313" key="1">
    <source>
        <dbReference type="EMBL" id="KAF0768888.1"/>
    </source>
</evidence>
<comment type="caution">
    <text evidence="1">The sequence shown here is derived from an EMBL/GenBank/DDBJ whole genome shotgun (WGS) entry which is preliminary data.</text>
</comment>
<reference evidence="1 2" key="1">
    <citation type="submission" date="2019-08" db="EMBL/GenBank/DDBJ databases">
        <title>Whole genome of Aphis craccivora.</title>
        <authorList>
            <person name="Voronova N.V."/>
            <person name="Shulinski R.S."/>
            <person name="Bandarenka Y.V."/>
            <person name="Zhorov D.G."/>
            <person name="Warner D."/>
        </authorList>
    </citation>
    <scope>NUCLEOTIDE SEQUENCE [LARGE SCALE GENOMIC DNA]</scope>
    <source>
        <strain evidence="1">180601</strain>
        <tissue evidence="1">Whole Body</tissue>
    </source>
</reference>